<dbReference type="InterPro" id="IPR003712">
    <property type="entry name" value="Cyanate_lyase_C"/>
</dbReference>
<accession>A0A845QAX2</accession>
<dbReference type="InterPro" id="IPR008076">
    <property type="entry name" value="Cyanase"/>
</dbReference>
<keyword evidence="2 3" id="KW-0456">Lyase</keyword>
<dbReference type="EMBL" id="WXYQ01000005">
    <property type="protein sequence ID" value="NBG95290.1"/>
    <property type="molecule type" value="Genomic_DNA"/>
</dbReference>
<name>A0A845QAX2_9HYPH</name>
<dbReference type="Gene3D" id="3.30.1160.10">
    <property type="entry name" value="Cyanate lyase, C-terminal domain"/>
    <property type="match status" value="1"/>
</dbReference>
<evidence type="ECO:0000256" key="3">
    <source>
        <dbReference type="HAMAP-Rule" id="MF_00535"/>
    </source>
</evidence>
<dbReference type="InterPro" id="IPR010982">
    <property type="entry name" value="Lambda_DNA-bd_dom_sf"/>
</dbReference>
<comment type="similarity">
    <text evidence="3">Belongs to the cyanase family.</text>
</comment>
<dbReference type="NCBIfam" id="TIGR00673">
    <property type="entry name" value="cynS"/>
    <property type="match status" value="1"/>
</dbReference>
<reference evidence="5 6" key="1">
    <citation type="journal article" date="2016" name="Int. J. Syst. Evol. Microbiol.">
        <title>Pyruvatibacter mobilis gen. nov., sp. nov., a marine bacterium from the culture broth of Picochlorum sp. 122.</title>
        <authorList>
            <person name="Wang G."/>
            <person name="Tang M."/>
            <person name="Wu H."/>
            <person name="Dai S."/>
            <person name="Li T."/>
            <person name="Chen C."/>
            <person name="He H."/>
            <person name="Fan J."/>
            <person name="Xiang W."/>
            <person name="Li X."/>
        </authorList>
    </citation>
    <scope>NUCLEOTIDE SEQUENCE [LARGE SCALE GENOMIC DNA]</scope>
    <source>
        <strain evidence="5 6">GYP-11</strain>
    </source>
</reference>
<dbReference type="EC" id="4.2.1.104" evidence="3"/>
<organism evidence="5 6">
    <name type="scientific">Pyruvatibacter mobilis</name>
    <dbReference type="NCBI Taxonomy" id="1712261"/>
    <lineage>
        <taxon>Bacteria</taxon>
        <taxon>Pseudomonadati</taxon>
        <taxon>Pseudomonadota</taxon>
        <taxon>Alphaproteobacteria</taxon>
        <taxon>Hyphomicrobiales</taxon>
        <taxon>Parvibaculaceae</taxon>
        <taxon>Pyruvatibacter</taxon>
    </lineage>
</organism>
<dbReference type="Proteomes" id="UP000470384">
    <property type="component" value="Unassembled WGS sequence"/>
</dbReference>
<gene>
    <name evidence="3 5" type="primary">cynS</name>
    <name evidence="5" type="ORF">GTQ45_06055</name>
</gene>
<evidence type="ECO:0000256" key="2">
    <source>
        <dbReference type="ARBA" id="ARBA00023239"/>
    </source>
</evidence>
<dbReference type="GO" id="GO:0008824">
    <property type="term" value="F:cyanate hydratase activity"/>
    <property type="evidence" value="ECO:0007669"/>
    <property type="project" value="UniProtKB-UniRule"/>
</dbReference>
<dbReference type="CDD" id="cd00559">
    <property type="entry name" value="Cyanase_C"/>
    <property type="match status" value="1"/>
</dbReference>
<protein>
    <recommendedName>
        <fullName evidence="3">Cyanate hydratase</fullName>
        <shortName evidence="3">Cyanase</shortName>
        <ecNumber evidence="3">4.2.1.104</ecNumber>
    </recommendedName>
    <alternativeName>
        <fullName evidence="3">Cyanate hydrolase</fullName>
    </alternativeName>
    <alternativeName>
        <fullName evidence="3">Cyanate lyase</fullName>
    </alternativeName>
</protein>
<dbReference type="Gene3D" id="1.10.260.40">
    <property type="entry name" value="lambda repressor-like DNA-binding domains"/>
    <property type="match status" value="1"/>
</dbReference>
<dbReference type="SMART" id="SM01116">
    <property type="entry name" value="Cyanate_lyase"/>
    <property type="match status" value="1"/>
</dbReference>
<keyword evidence="6" id="KW-1185">Reference proteome</keyword>
<evidence type="ECO:0000256" key="1">
    <source>
        <dbReference type="ARBA" id="ARBA00003561"/>
    </source>
</evidence>
<dbReference type="InterPro" id="IPR001387">
    <property type="entry name" value="Cro/C1-type_HTH"/>
</dbReference>
<dbReference type="Pfam" id="PF02560">
    <property type="entry name" value="Cyanate_lyase"/>
    <property type="match status" value="1"/>
</dbReference>
<dbReference type="NCBIfam" id="NF002773">
    <property type="entry name" value="PRK02866.1"/>
    <property type="match status" value="1"/>
</dbReference>
<dbReference type="InterPro" id="IPR048564">
    <property type="entry name" value="CYNS_N"/>
</dbReference>
<dbReference type="CDD" id="cd00093">
    <property type="entry name" value="HTH_XRE"/>
    <property type="match status" value="1"/>
</dbReference>
<dbReference type="PANTHER" id="PTHR34186">
    <property type="entry name" value="CYANATE HYDRATASE"/>
    <property type="match status" value="1"/>
</dbReference>
<dbReference type="SUPFAM" id="SSF47413">
    <property type="entry name" value="lambda repressor-like DNA-binding domains"/>
    <property type="match status" value="1"/>
</dbReference>
<feature type="active site" evidence="3">
    <location>
        <position position="90"/>
    </location>
</feature>
<comment type="caution">
    <text evidence="5">The sequence shown here is derived from an EMBL/GenBank/DDBJ whole genome shotgun (WGS) entry which is preliminary data.</text>
</comment>
<dbReference type="Pfam" id="PF21291">
    <property type="entry name" value="CYNS_N"/>
    <property type="match status" value="1"/>
</dbReference>
<dbReference type="PANTHER" id="PTHR34186:SF2">
    <property type="entry name" value="CYANATE HYDRATASE"/>
    <property type="match status" value="1"/>
</dbReference>
<feature type="domain" description="Cyanate lyase C-terminal" evidence="4">
    <location>
        <begin position="74"/>
        <end position="146"/>
    </location>
</feature>
<sequence>MDRYALTQAIEDAMDDKGLTYKEVADGVGMSPVFVTAALLGQMALPEDAAAKAADMLGIPEARKGLAKIPSRGSLGMDVPTDPLIYRLYEIVQVYGTTFKKLIEEEFGDGIMSAIDYDMEISRKPDPNGDRVQIVMSGKFLKFKKY</sequence>
<feature type="active site" evidence="3">
    <location>
        <position position="87"/>
    </location>
</feature>
<dbReference type="AlphaFoldDB" id="A0A845QAX2"/>
<dbReference type="SUPFAM" id="SSF55234">
    <property type="entry name" value="Cyanase C-terminal domain"/>
    <property type="match status" value="1"/>
</dbReference>
<dbReference type="HAMAP" id="MF_00535">
    <property type="entry name" value="Cyanate_hydrat"/>
    <property type="match status" value="1"/>
</dbReference>
<evidence type="ECO:0000313" key="6">
    <source>
        <dbReference type="Proteomes" id="UP000470384"/>
    </source>
</evidence>
<dbReference type="GeneID" id="300655244"/>
<dbReference type="GO" id="GO:0003677">
    <property type="term" value="F:DNA binding"/>
    <property type="evidence" value="ECO:0007669"/>
    <property type="project" value="InterPro"/>
</dbReference>
<evidence type="ECO:0000313" key="5">
    <source>
        <dbReference type="EMBL" id="NBG95290.1"/>
    </source>
</evidence>
<comment type="catalytic activity">
    <reaction evidence="3">
        <text>cyanate + hydrogencarbonate + 3 H(+) = NH4(+) + 2 CO2</text>
        <dbReference type="Rhea" id="RHEA:11120"/>
        <dbReference type="ChEBI" id="CHEBI:15378"/>
        <dbReference type="ChEBI" id="CHEBI:16526"/>
        <dbReference type="ChEBI" id="CHEBI:17544"/>
        <dbReference type="ChEBI" id="CHEBI:28938"/>
        <dbReference type="ChEBI" id="CHEBI:29195"/>
        <dbReference type="EC" id="4.2.1.104"/>
    </reaction>
</comment>
<dbReference type="OrthoDB" id="9785870at2"/>
<dbReference type="PRINTS" id="PR01693">
    <property type="entry name" value="CYANASE"/>
</dbReference>
<dbReference type="InterPro" id="IPR036581">
    <property type="entry name" value="Cyanate_lyase_C_sf"/>
</dbReference>
<proteinExistence type="inferred from homology"/>
<feature type="active site" evidence="3">
    <location>
        <position position="113"/>
    </location>
</feature>
<comment type="function">
    <text evidence="1 3">Catalyzes the reaction of cyanate with bicarbonate to produce ammonia and carbon dioxide.</text>
</comment>
<evidence type="ECO:0000259" key="4">
    <source>
        <dbReference type="SMART" id="SM01116"/>
    </source>
</evidence>
<dbReference type="RefSeq" id="WP_160587303.1">
    <property type="nucleotide sequence ID" value="NZ_BMHN01000001.1"/>
</dbReference>
<dbReference type="PIRSF" id="PIRSF001263">
    <property type="entry name" value="Cyanate_hydratas"/>
    <property type="match status" value="1"/>
</dbReference>